<protein>
    <submittedName>
        <fullName evidence="3">3-oxoacyl-[acyl-carrier-protein] reductase FabG</fullName>
        <ecNumber evidence="3">1.1.1.100</ecNumber>
    </submittedName>
</protein>
<sequence>MAIRNIIQALRLDGKVALVTGGNRGIGKAIARALGQAGACVAIMDLEHENGMGTVDELAGEGISAYFVQGDVTSPEDVKAAVAEVLHRSGKVDVLVNNAGICRNVAAEEMAWSDWYDVINVNLNGVFLMAQAVGREMIKRRCGSIINISSMSGYIVNHPQPQCSYNASKAAVNHLTKSLAYEWAKYNVRVNAIAPGYIATNITAPNLNNEWGRTWVELTPMKRIGAPEELGGIAVYLASDASSFTTGAVFVVDGGYTLI</sequence>
<dbReference type="PANTHER" id="PTHR42760:SF115">
    <property type="entry name" value="3-OXOACYL-[ACYL-CARRIER-PROTEIN] REDUCTASE FABG"/>
    <property type="match status" value="1"/>
</dbReference>
<dbReference type="InterPro" id="IPR020904">
    <property type="entry name" value="Sc_DH/Rdtase_CS"/>
</dbReference>
<comment type="similarity">
    <text evidence="1">Belongs to the short-chain dehydrogenases/reductases (SDR) family.</text>
</comment>
<dbReference type="FunFam" id="3.40.50.720:FF:000240">
    <property type="entry name" value="SDR family oxidoreductase"/>
    <property type="match status" value="1"/>
</dbReference>
<evidence type="ECO:0000313" key="4">
    <source>
        <dbReference type="Proteomes" id="UP000239430"/>
    </source>
</evidence>
<organism evidence="3 4">
    <name type="scientific">Neomoorella stamsii</name>
    <dbReference type="NCBI Taxonomy" id="1266720"/>
    <lineage>
        <taxon>Bacteria</taxon>
        <taxon>Bacillati</taxon>
        <taxon>Bacillota</taxon>
        <taxon>Clostridia</taxon>
        <taxon>Neomoorellales</taxon>
        <taxon>Neomoorellaceae</taxon>
        <taxon>Neomoorella</taxon>
    </lineage>
</organism>
<name>A0A9X7J660_9FIRM</name>
<evidence type="ECO:0000256" key="1">
    <source>
        <dbReference type="ARBA" id="ARBA00006484"/>
    </source>
</evidence>
<keyword evidence="4" id="KW-1185">Reference proteome</keyword>
<accession>A0A9X7J660</accession>
<dbReference type="AlphaFoldDB" id="A0A9X7J660"/>
<dbReference type="Pfam" id="PF13561">
    <property type="entry name" value="adh_short_C2"/>
    <property type="match status" value="1"/>
</dbReference>
<evidence type="ECO:0000313" key="3">
    <source>
        <dbReference type="EMBL" id="PRR76456.1"/>
    </source>
</evidence>
<proteinExistence type="inferred from homology"/>
<dbReference type="SUPFAM" id="SSF51735">
    <property type="entry name" value="NAD(P)-binding Rossmann-fold domains"/>
    <property type="match status" value="1"/>
</dbReference>
<dbReference type="EMBL" id="PVXL01000021">
    <property type="protein sequence ID" value="PRR76456.1"/>
    <property type="molecule type" value="Genomic_DNA"/>
</dbReference>
<dbReference type="Gene3D" id="3.40.50.720">
    <property type="entry name" value="NAD(P)-binding Rossmann-like Domain"/>
    <property type="match status" value="1"/>
</dbReference>
<comment type="caution">
    <text evidence="3">The sequence shown here is derived from an EMBL/GenBank/DDBJ whole genome shotgun (WGS) entry which is preliminary data.</text>
</comment>
<evidence type="ECO:0000256" key="2">
    <source>
        <dbReference type="ARBA" id="ARBA00023002"/>
    </source>
</evidence>
<dbReference type="PANTHER" id="PTHR42760">
    <property type="entry name" value="SHORT-CHAIN DEHYDROGENASES/REDUCTASES FAMILY MEMBER"/>
    <property type="match status" value="1"/>
</dbReference>
<dbReference type="GO" id="GO:0005975">
    <property type="term" value="P:carbohydrate metabolic process"/>
    <property type="evidence" value="ECO:0007669"/>
    <property type="project" value="UniProtKB-ARBA"/>
</dbReference>
<gene>
    <name evidence="3" type="primary">fabG_1</name>
    <name evidence="3" type="ORF">MOST_06240</name>
</gene>
<dbReference type="NCBIfam" id="NF005559">
    <property type="entry name" value="PRK07231.1"/>
    <property type="match status" value="1"/>
</dbReference>
<dbReference type="NCBIfam" id="NF009466">
    <property type="entry name" value="PRK12826.1-2"/>
    <property type="match status" value="1"/>
</dbReference>
<dbReference type="Proteomes" id="UP000239430">
    <property type="component" value="Unassembled WGS sequence"/>
</dbReference>
<dbReference type="PRINTS" id="PR00081">
    <property type="entry name" value="GDHRDH"/>
</dbReference>
<dbReference type="EC" id="1.1.1.100" evidence="3"/>
<dbReference type="PROSITE" id="PS00061">
    <property type="entry name" value="ADH_SHORT"/>
    <property type="match status" value="1"/>
</dbReference>
<dbReference type="PRINTS" id="PR00080">
    <property type="entry name" value="SDRFAMILY"/>
</dbReference>
<dbReference type="InterPro" id="IPR002347">
    <property type="entry name" value="SDR_fam"/>
</dbReference>
<keyword evidence="2 3" id="KW-0560">Oxidoreductase</keyword>
<reference evidence="3 4" key="1">
    <citation type="submission" date="2018-03" db="EMBL/GenBank/DDBJ databases">
        <title>Genome sequence of Moorella stamsii DSM 26217.</title>
        <authorList>
            <person name="Poehlein A."/>
            <person name="Daniel R."/>
        </authorList>
    </citation>
    <scope>NUCLEOTIDE SEQUENCE [LARGE SCALE GENOMIC DNA]</scope>
    <source>
        <strain evidence="4">DSM 26217</strain>
    </source>
</reference>
<dbReference type="InterPro" id="IPR036291">
    <property type="entry name" value="NAD(P)-bd_dom_sf"/>
</dbReference>
<dbReference type="GO" id="GO:0004316">
    <property type="term" value="F:3-oxoacyl-[acyl-carrier-protein] reductase (NADPH) activity"/>
    <property type="evidence" value="ECO:0007669"/>
    <property type="project" value="UniProtKB-EC"/>
</dbReference>